<dbReference type="InterPro" id="IPR005025">
    <property type="entry name" value="FMN_Rdtase-like_dom"/>
</dbReference>
<gene>
    <name evidence="4" type="ORF">QVN40_11265</name>
</gene>
<evidence type="ECO:0000313" key="4">
    <source>
        <dbReference type="EMBL" id="MDN0070273.1"/>
    </source>
</evidence>
<reference evidence="4" key="1">
    <citation type="submission" date="2023-06" db="EMBL/GenBank/DDBJ databases">
        <authorList>
            <person name="Zeman M."/>
            <person name="Kubasova T."/>
            <person name="Jahodarova E."/>
            <person name="Nykrynova M."/>
            <person name="Rychlik I."/>
        </authorList>
    </citation>
    <scope>NUCLEOTIDE SEQUENCE</scope>
    <source>
        <strain evidence="4">15_COKtk</strain>
    </source>
</reference>
<dbReference type="Pfam" id="PF03358">
    <property type="entry name" value="FMN_red"/>
    <property type="match status" value="1"/>
</dbReference>
<evidence type="ECO:0000256" key="1">
    <source>
        <dbReference type="ARBA" id="ARBA00022630"/>
    </source>
</evidence>
<dbReference type="SUPFAM" id="SSF52218">
    <property type="entry name" value="Flavoproteins"/>
    <property type="match status" value="1"/>
</dbReference>
<dbReference type="EMBL" id="JAUEIR010000011">
    <property type="protein sequence ID" value="MDN0070273.1"/>
    <property type="molecule type" value="Genomic_DNA"/>
</dbReference>
<dbReference type="RefSeq" id="WP_087201756.1">
    <property type="nucleotide sequence ID" value="NZ_JAUEIR010000011.1"/>
</dbReference>
<feature type="domain" description="NADPH-dependent FMN reductase-like" evidence="3">
    <location>
        <begin position="1"/>
        <end position="126"/>
    </location>
</feature>
<accession>A0AAW7JRU0</accession>
<keyword evidence="1" id="KW-0285">Flavoprotein</keyword>
<sequence>MNIIVLQGSPNRNGSTALLTEGFSRGAREAGHTVERIDVAHEDVRSCTGCVACGYGARPCVQRDAMASILDKILGAGMVVFATPLYYYGMTAQLKAVIDRFCSENSAITGKHLKAALLTVAWNADGWTFEALEAHYRTIVRYLDMEDRGMVLGAGCGTPSMTRATKYPLEAYSLGLSL</sequence>
<dbReference type="PANTHER" id="PTHR43278:SF2">
    <property type="entry name" value="IRON-SULFUR FLAVOPROTEIN"/>
    <property type="match status" value="1"/>
</dbReference>
<evidence type="ECO:0000313" key="5">
    <source>
        <dbReference type="Proteomes" id="UP001168505"/>
    </source>
</evidence>
<evidence type="ECO:0000256" key="2">
    <source>
        <dbReference type="ARBA" id="ARBA00022643"/>
    </source>
</evidence>
<dbReference type="GO" id="GO:0016491">
    <property type="term" value="F:oxidoreductase activity"/>
    <property type="evidence" value="ECO:0007669"/>
    <property type="project" value="InterPro"/>
</dbReference>
<name>A0AAW7JRU0_9ACTN</name>
<dbReference type="Proteomes" id="UP001168505">
    <property type="component" value="Unassembled WGS sequence"/>
</dbReference>
<keyword evidence="2" id="KW-0288">FMN</keyword>
<dbReference type="InterPro" id="IPR029039">
    <property type="entry name" value="Flavoprotein-like_sf"/>
</dbReference>
<reference evidence="4" key="2">
    <citation type="submission" date="2023-08" db="EMBL/GenBank/DDBJ databases">
        <title>Identification and characterization of horizontal gene transfer across gut microbiota members of farm animals based on homology search.</title>
        <authorList>
            <person name="Schwarzerova J."/>
            <person name="Nykrynova M."/>
            <person name="Jureckova K."/>
            <person name="Cejkova D."/>
            <person name="Rychlik I."/>
        </authorList>
    </citation>
    <scope>NUCLEOTIDE SEQUENCE</scope>
    <source>
        <strain evidence="4">15_COKtk</strain>
    </source>
</reference>
<comment type="caution">
    <text evidence="4">The sequence shown here is derived from an EMBL/GenBank/DDBJ whole genome shotgun (WGS) entry which is preliminary data.</text>
</comment>
<dbReference type="InterPro" id="IPR051796">
    <property type="entry name" value="ISF_SsuE-like"/>
</dbReference>
<dbReference type="Gene3D" id="3.40.50.360">
    <property type="match status" value="1"/>
</dbReference>
<proteinExistence type="predicted"/>
<dbReference type="PANTHER" id="PTHR43278">
    <property type="entry name" value="NAD(P)H-DEPENDENT FMN-CONTAINING OXIDOREDUCTASE YWQN-RELATED"/>
    <property type="match status" value="1"/>
</dbReference>
<protein>
    <submittedName>
        <fullName evidence="4">Flavodoxin family protein</fullName>
    </submittedName>
</protein>
<evidence type="ECO:0000259" key="3">
    <source>
        <dbReference type="Pfam" id="PF03358"/>
    </source>
</evidence>
<organism evidence="4 5">
    <name type="scientific">Collinsella ihumii</name>
    <dbReference type="NCBI Taxonomy" id="1720204"/>
    <lineage>
        <taxon>Bacteria</taxon>
        <taxon>Bacillati</taxon>
        <taxon>Actinomycetota</taxon>
        <taxon>Coriobacteriia</taxon>
        <taxon>Coriobacteriales</taxon>
        <taxon>Coriobacteriaceae</taxon>
        <taxon>Collinsella</taxon>
    </lineage>
</organism>
<dbReference type="AlphaFoldDB" id="A0AAW7JRU0"/>